<organism evidence="3 4">
    <name type="scientific">Plasmodium coatneyi</name>
    <dbReference type="NCBI Taxonomy" id="208452"/>
    <lineage>
        <taxon>Eukaryota</taxon>
        <taxon>Sar</taxon>
        <taxon>Alveolata</taxon>
        <taxon>Apicomplexa</taxon>
        <taxon>Aconoidasida</taxon>
        <taxon>Haemosporida</taxon>
        <taxon>Plasmodiidae</taxon>
        <taxon>Plasmodium</taxon>
    </lineage>
</organism>
<dbReference type="KEGG" id="pcot:PCOAH_00015500"/>
<dbReference type="GO" id="GO:0020035">
    <property type="term" value="P:adhesion of symbiont to microvasculature"/>
    <property type="evidence" value="ECO:0007669"/>
    <property type="project" value="InterPro"/>
</dbReference>
<accession>A0A1B1DXN6</accession>
<feature type="transmembrane region" description="Helical" evidence="1">
    <location>
        <begin position="1172"/>
        <end position="1196"/>
    </location>
</feature>
<keyword evidence="4" id="KW-1185">Reference proteome</keyword>
<keyword evidence="1" id="KW-0812">Transmembrane</keyword>
<evidence type="ECO:0000313" key="3">
    <source>
        <dbReference type="EMBL" id="ANQ07528.1"/>
    </source>
</evidence>
<dbReference type="OrthoDB" id="382618at2759"/>
<dbReference type="VEuPathDB" id="PlasmoDB:PCOAH_00015500"/>
<evidence type="ECO:0000256" key="2">
    <source>
        <dbReference type="SAM" id="SignalP"/>
    </source>
</evidence>
<dbReference type="Proteomes" id="UP000092716">
    <property type="component" value="Chromosome 7"/>
</dbReference>
<name>A0A1B1DXN6_9APIC</name>
<dbReference type="InterPro" id="IPR005553">
    <property type="entry name" value="CLAG"/>
</dbReference>
<keyword evidence="2" id="KW-0732">Signal</keyword>
<protein>
    <submittedName>
        <fullName evidence="3">Cytoadherence linked asexual protein (Clag)</fullName>
    </submittedName>
</protein>
<feature type="signal peptide" evidence="2">
    <location>
        <begin position="1"/>
        <end position="23"/>
    </location>
</feature>
<evidence type="ECO:0000256" key="1">
    <source>
        <dbReference type="SAM" id="Phobius"/>
    </source>
</evidence>
<dbReference type="GeneID" id="30908276"/>
<feature type="chain" id="PRO_5008521351" evidence="2">
    <location>
        <begin position="24"/>
        <end position="1345"/>
    </location>
</feature>
<sequence length="1345" mass="160134">MKFWFFQQTIFYIAITLVRKIACSYKNENIEELKKIINNAELYTNLEKLENMILQTLEQDTLKLPILRHDVRRYLDLDKFKVIPYKTANQHDREYVIPTAQSEAEDIIKYEHALKTQVTLEYKHEISDLIKKKILIVRTLKIIKIMQIPMKEYKNSSKLSEALLQLNNIFTNQNDPKNDDEVGTRMMKKRIFGKTGFSGKGIRKRIALYMPIDFQMDIINYNDLLFTYHPNIDLMKKLDRKANYFDIGIFNYVGSHFIALGHFIVLKLAHKHYNKFFEIGNLKFHNWHSILGFNHSDRYKVLDLLCDESNSYEGDKKRRELYLKNNISSTTEECTVLEFLIHHLNKYQMELFTNASKLNLNLQMLMENAHMKDKYFSFMCKEGTGKPCSIYDGPKFKEGDQQEMPFVDTDNYTFQANTLLSPVKDNPYDIYTNYLNFIKYYNEFNRDHILYIHLLNMIGLYNGDMGAYVSSLYLPGYYNAIQLAYEDNQTMKELSDNLVKCVEMCYSRTMQNKSIAFKISSLFKNKKFDSSKCNLCEGTLFYINNQVQDSMSMLQKYNGYMTKVLKVNVISHLIRFMNVYEEYNSFLMHDLNWFTFLLLFRMTTYKDIGQYSISNAMYLDIQDEDTRKKTMVTYHWYPSYLKKYITNRTRKNEAVHLLKELEKMIDNDIIEKMKKCVQFVIHVNSILQMDFFYYLNETPLGMQHPFGLTMEIEGKFTEWFSNYMYSFPLINYEDPKGRYNMPKQQKKGQFVAPKYSKWTLHLRKVIEQSFINQFNQKHVKNLFKHFGTYNISNKIMLLRDSYELYIKNFENIYFLGDIMLLRKFFGATPRSIIFRQKMHYFLHNIFGNPLNFYKFGLIYGYTFNKDYMRDVVEALHVIYQMNQAIFTEMSFLQTVRLLFRKIQYSFYSHRRNDDISMNNIFFFSVRPDYSKLSKEVREEEIHLSMASRFYEKTMYTLFQMMFVTRISKHINKLDRKFGNASMLGLAVEEEPALKFKYVYYGSMFDSMLNVFFPMFIKKPVVQLKYGKTFVLANMYKLASELFAIYNLNNLSTLCDYQSMTSANTYVFHKAMKFLDKKFIPIVVAAFFMKIDIEAKEAATGDGFWKTYYTSRFEGAGKTSQHFAYLSLYTGGNIFMRNHLFFPNPLGQELSKQTEGLVNGQPREKPETHRISGLVLMGMVHSLSITFFIFTLLRWYAFYDNVIFLIRSTFRVFDRFYSILENYVNVFVKRMYNRITADVLLKSLRRAYDRAKNEGYYEESMMARLYDKQFSLKEESHECSEPPPVLTEVDIESVQENSDLFYVDNESMFEDLDDDEQFLNQRDIIFYEDNVDKRGAYNLVPQRGTN</sequence>
<reference evidence="4" key="1">
    <citation type="submission" date="2016-06" db="EMBL/GenBank/DDBJ databases">
        <title>First high quality genome sequence of Plasmodium coatneyi using continuous long reads from single molecule, real-time sequencing.</title>
        <authorList>
            <person name="Chien J.-T."/>
            <person name="Pakala S.B."/>
            <person name="Geraldo J.A."/>
            <person name="Lapp S.A."/>
            <person name="Barnwell J.W."/>
            <person name="Kissinger J.C."/>
            <person name="Galinski M.R."/>
            <person name="Humphrey J.C."/>
        </authorList>
    </citation>
    <scope>NUCLEOTIDE SEQUENCE [LARGE SCALE GENOMIC DNA]</scope>
    <source>
        <strain evidence="4">Hackeri</strain>
    </source>
</reference>
<evidence type="ECO:0000313" key="4">
    <source>
        <dbReference type="Proteomes" id="UP000092716"/>
    </source>
</evidence>
<keyword evidence="1" id="KW-1133">Transmembrane helix</keyword>
<gene>
    <name evidence="3" type="ORF">PCOAH_00015500</name>
</gene>
<dbReference type="EMBL" id="CP016245">
    <property type="protein sequence ID" value="ANQ07528.1"/>
    <property type="molecule type" value="Genomic_DNA"/>
</dbReference>
<dbReference type="Pfam" id="PF03805">
    <property type="entry name" value="CLAG"/>
    <property type="match status" value="1"/>
</dbReference>
<keyword evidence="1" id="KW-0472">Membrane</keyword>
<proteinExistence type="predicted"/>
<dbReference type="RefSeq" id="XP_019914223.1">
    <property type="nucleotide sequence ID" value="XM_020058359.1"/>
</dbReference>